<evidence type="ECO:0000256" key="1">
    <source>
        <dbReference type="SAM" id="Coils"/>
    </source>
</evidence>
<proteinExistence type="predicted"/>
<evidence type="ECO:0000256" key="3">
    <source>
        <dbReference type="SAM" id="Phobius"/>
    </source>
</evidence>
<feature type="coiled-coil region" evidence="1">
    <location>
        <begin position="169"/>
        <end position="221"/>
    </location>
</feature>
<feature type="compositionally biased region" description="Low complexity" evidence="2">
    <location>
        <begin position="416"/>
        <end position="430"/>
    </location>
</feature>
<feature type="region of interest" description="Disordered" evidence="2">
    <location>
        <begin position="362"/>
        <end position="381"/>
    </location>
</feature>
<feature type="compositionally biased region" description="Low complexity" evidence="2">
    <location>
        <begin position="16"/>
        <end position="25"/>
    </location>
</feature>
<evidence type="ECO:0000313" key="4">
    <source>
        <dbReference type="EMBL" id="KAJ1644661.1"/>
    </source>
</evidence>
<feature type="region of interest" description="Disordered" evidence="2">
    <location>
        <begin position="409"/>
        <end position="430"/>
    </location>
</feature>
<accession>A0A9W8CJS8</accession>
<dbReference type="AlphaFoldDB" id="A0A9W8CJS8"/>
<gene>
    <name evidence="4" type="ORF">LPJ64_003673</name>
</gene>
<dbReference type="Proteomes" id="UP001145021">
    <property type="component" value="Unassembled WGS sequence"/>
</dbReference>
<keyword evidence="5" id="KW-1185">Reference proteome</keyword>
<evidence type="ECO:0000313" key="5">
    <source>
        <dbReference type="Proteomes" id="UP001145021"/>
    </source>
</evidence>
<keyword evidence="1" id="KW-0175">Coiled coil</keyword>
<keyword evidence="3" id="KW-1133">Transmembrane helix</keyword>
<evidence type="ECO:0000256" key="2">
    <source>
        <dbReference type="SAM" id="MobiDB-lite"/>
    </source>
</evidence>
<comment type="caution">
    <text evidence="4">The sequence shown here is derived from an EMBL/GenBank/DDBJ whole genome shotgun (WGS) entry which is preliminary data.</text>
</comment>
<feature type="transmembrane region" description="Helical" evidence="3">
    <location>
        <begin position="561"/>
        <end position="582"/>
    </location>
</feature>
<feature type="coiled-coil region" evidence="1">
    <location>
        <begin position="257"/>
        <end position="357"/>
    </location>
</feature>
<dbReference type="EMBL" id="JANBOH010000150">
    <property type="protein sequence ID" value="KAJ1644661.1"/>
    <property type="molecule type" value="Genomic_DNA"/>
</dbReference>
<reference evidence="4" key="1">
    <citation type="submission" date="2022-07" db="EMBL/GenBank/DDBJ databases">
        <title>Phylogenomic reconstructions and comparative analyses of Kickxellomycotina fungi.</title>
        <authorList>
            <person name="Reynolds N.K."/>
            <person name="Stajich J.E."/>
            <person name="Barry K."/>
            <person name="Grigoriev I.V."/>
            <person name="Crous P."/>
            <person name="Smith M.E."/>
        </authorList>
    </citation>
    <scope>NUCLEOTIDE SEQUENCE</scope>
    <source>
        <strain evidence="4">NBRC 105413</strain>
    </source>
</reference>
<name>A0A9W8CJS8_9FUNG</name>
<keyword evidence="3" id="KW-0812">Transmembrane</keyword>
<feature type="region of interest" description="Disordered" evidence="2">
    <location>
        <begin position="81"/>
        <end position="105"/>
    </location>
</feature>
<dbReference type="PANTHER" id="PTHR43941">
    <property type="entry name" value="STRUCTURAL MAINTENANCE OF CHROMOSOMES PROTEIN 2"/>
    <property type="match status" value="1"/>
</dbReference>
<dbReference type="PANTHER" id="PTHR43941:SF1">
    <property type="entry name" value="STRUCTURAL MAINTENANCE OF CHROMOSOMES PROTEIN 2"/>
    <property type="match status" value="1"/>
</dbReference>
<feature type="region of interest" description="Disordered" evidence="2">
    <location>
        <begin position="1"/>
        <end position="25"/>
    </location>
</feature>
<keyword evidence="3" id="KW-0472">Membrane</keyword>
<organism evidence="4 5">
    <name type="scientific">Coemansia asiatica</name>
    <dbReference type="NCBI Taxonomy" id="1052880"/>
    <lineage>
        <taxon>Eukaryota</taxon>
        <taxon>Fungi</taxon>
        <taxon>Fungi incertae sedis</taxon>
        <taxon>Zoopagomycota</taxon>
        <taxon>Kickxellomycotina</taxon>
        <taxon>Kickxellomycetes</taxon>
        <taxon>Kickxellales</taxon>
        <taxon>Kickxellaceae</taxon>
        <taxon>Coemansia</taxon>
    </lineage>
</organism>
<protein>
    <submittedName>
        <fullName evidence="4">Uncharacterized protein</fullName>
    </submittedName>
</protein>
<sequence>MSPLDSRTRTNKLTFGRSARGSAAEGARLRQRQFVGLSDAQIDALANESRNETLGSISAYATTRIRTTPPRPTVITDTDYFPSSRRLSHSDPNTSGFETPKVSRKAIRHRVNGSVSGMSPPHDIYDSPHSVSDPFDESSVSVVDCISPSRLSSVDEGTAKAIQKLFYQRSKLKKEVDENKNRMQISSEKHEREIAQLNSKIDELSAELSHKRREIEKLRMAEKSHAQTMEKTEESMSRLGFELNSSQRLSSHLKHQLEKKTELLGNAERRVIDKEAQIYNLKATADAREQQVTHLKSQASELEYQIIELRNDLDVAREYQERSRDLERENISLNETIANLNVQINDLRRQVDSALVASRAHEAENGVSNGTEAERRANSNRSLFEELETSGVYDLSGVDDDVAYGKITTTRNRGQSVPSSLASTSVSPTTAGMGSVYDSEKRLVHEWVPYALKHYSSEDWFVLSEMWKRAERCDKDTDEQEQLRSELLSVLMASTKVGFKKAISSQSNPKLKRIAENVAGKYKTSKDISESRVVLGNKGSVSGTAGMAKLLASGQHTTAVIILYSVVVFCLGIITASFFNVAQPMMSTSSSSLPYGASNSSSMHIPKHSGDGSMGMVRQLLVVDDMPAPKHYMPLHGRAPRSKLTEILFYWMETLLWEDSDHQVPT</sequence>